<dbReference type="OrthoDB" id="4167490at2759"/>
<dbReference type="EMBL" id="MU001740">
    <property type="protein sequence ID" value="KAF2800988.1"/>
    <property type="molecule type" value="Genomic_DNA"/>
</dbReference>
<keyword evidence="2" id="KW-1185">Reference proteome</keyword>
<accession>A0A6A6XXJ4</accession>
<sequence>MSLSRLESLPTELLEPIFLWSNNINLPLSSHVIGAKLSTEKLFRTMSMRILFYPGEDADSRLAHDRHNHVFWEIYKELDRVALHKFSLVPAWDKKMREKAIAHAVLDSSRRALELRFHLQLLDSPQYKILSANFMNWARFKQYLILAMEPSNETNRSPSKRLIRLLDKFFYTRTKLPSSSQVYQPTIDSQFMRLRCLPIKTALPTKFLHGPFDQDKAEFLYFLLLVGLDITPQQQGELKSEELVDIALQDPSEFLLACLFSEEFDVPVNLSLMRKAICTRTLPTKHFRLILQAEKVQNRGRPAKENAKGVREIEHLIYDRELQELRPIHEKMVEIPSNLFGDGRGNINPPPKKGFFGSVKERLEDLIYLRLLKSEY</sequence>
<reference evidence="1" key="1">
    <citation type="journal article" date="2020" name="Stud. Mycol.">
        <title>101 Dothideomycetes genomes: a test case for predicting lifestyles and emergence of pathogens.</title>
        <authorList>
            <person name="Haridas S."/>
            <person name="Albert R."/>
            <person name="Binder M."/>
            <person name="Bloem J."/>
            <person name="Labutti K."/>
            <person name="Salamov A."/>
            <person name="Andreopoulos B."/>
            <person name="Baker S."/>
            <person name="Barry K."/>
            <person name="Bills G."/>
            <person name="Bluhm B."/>
            <person name="Cannon C."/>
            <person name="Castanera R."/>
            <person name="Culley D."/>
            <person name="Daum C."/>
            <person name="Ezra D."/>
            <person name="Gonzalez J."/>
            <person name="Henrissat B."/>
            <person name="Kuo A."/>
            <person name="Liang C."/>
            <person name="Lipzen A."/>
            <person name="Lutzoni F."/>
            <person name="Magnuson J."/>
            <person name="Mondo S."/>
            <person name="Nolan M."/>
            <person name="Ohm R."/>
            <person name="Pangilinan J."/>
            <person name="Park H.-J."/>
            <person name="Ramirez L."/>
            <person name="Alfaro M."/>
            <person name="Sun H."/>
            <person name="Tritt A."/>
            <person name="Yoshinaga Y."/>
            <person name="Zwiers L.-H."/>
            <person name="Turgeon B."/>
            <person name="Goodwin S."/>
            <person name="Spatafora J."/>
            <person name="Crous P."/>
            <person name="Grigoriev I."/>
        </authorList>
    </citation>
    <scope>NUCLEOTIDE SEQUENCE</scope>
    <source>
        <strain evidence="1">CBS 109.77</strain>
    </source>
</reference>
<protein>
    <submittedName>
        <fullName evidence="1">Uncharacterized protein</fullName>
    </submittedName>
</protein>
<proteinExistence type="predicted"/>
<dbReference type="AlphaFoldDB" id="A0A6A6XXJ4"/>
<dbReference type="Proteomes" id="UP000799757">
    <property type="component" value="Unassembled WGS sequence"/>
</dbReference>
<name>A0A6A6XXJ4_9PLEO</name>
<evidence type="ECO:0000313" key="1">
    <source>
        <dbReference type="EMBL" id="KAF2800988.1"/>
    </source>
</evidence>
<evidence type="ECO:0000313" key="2">
    <source>
        <dbReference type="Proteomes" id="UP000799757"/>
    </source>
</evidence>
<organism evidence="1 2">
    <name type="scientific">Melanomma pulvis-pyrius CBS 109.77</name>
    <dbReference type="NCBI Taxonomy" id="1314802"/>
    <lineage>
        <taxon>Eukaryota</taxon>
        <taxon>Fungi</taxon>
        <taxon>Dikarya</taxon>
        <taxon>Ascomycota</taxon>
        <taxon>Pezizomycotina</taxon>
        <taxon>Dothideomycetes</taxon>
        <taxon>Pleosporomycetidae</taxon>
        <taxon>Pleosporales</taxon>
        <taxon>Melanommataceae</taxon>
        <taxon>Melanomma</taxon>
    </lineage>
</organism>
<gene>
    <name evidence="1" type="ORF">K505DRAFT_355238</name>
</gene>